<keyword evidence="1" id="KW-0812">Transmembrane</keyword>
<dbReference type="InParanoid" id="L7JVA5"/>
<dbReference type="OMA" id="LICKIFV"/>
<feature type="transmembrane region" description="Helical" evidence="1">
    <location>
        <begin position="78"/>
        <end position="97"/>
    </location>
</feature>
<dbReference type="VEuPathDB" id="MicrosporidiaDB:THOM_2413"/>
<evidence type="ECO:0000256" key="1">
    <source>
        <dbReference type="SAM" id="Phobius"/>
    </source>
</evidence>
<accession>L7JVA5</accession>
<organism evidence="2 3">
    <name type="scientific">Trachipleistophora hominis</name>
    <name type="common">Microsporidian parasite</name>
    <dbReference type="NCBI Taxonomy" id="72359"/>
    <lineage>
        <taxon>Eukaryota</taxon>
        <taxon>Fungi</taxon>
        <taxon>Fungi incertae sedis</taxon>
        <taxon>Microsporidia</taxon>
        <taxon>Pleistophoridae</taxon>
        <taxon>Trachipleistophora</taxon>
    </lineage>
</organism>
<name>L7JVA5_TRAHO</name>
<gene>
    <name evidence="2" type="ORF">THOM_2413</name>
</gene>
<protein>
    <submittedName>
        <fullName evidence="2">Uncharacterized protein</fullName>
    </submittedName>
</protein>
<dbReference type="Proteomes" id="UP000011185">
    <property type="component" value="Unassembled WGS sequence"/>
</dbReference>
<keyword evidence="1" id="KW-0472">Membrane</keyword>
<dbReference type="HOGENOM" id="CLU_2135281_0_0_1"/>
<dbReference type="OrthoDB" id="10442186at2759"/>
<evidence type="ECO:0000313" key="3">
    <source>
        <dbReference type="Proteomes" id="UP000011185"/>
    </source>
</evidence>
<reference evidence="2 3" key="1">
    <citation type="journal article" date="2012" name="PLoS Pathog.">
        <title>The genome of the obligate intracellular parasite Trachipleistophora hominis: new insights into microsporidian genome dynamics and reductive evolution.</title>
        <authorList>
            <person name="Heinz E."/>
            <person name="Williams T.A."/>
            <person name="Nakjang S."/>
            <person name="Noel C.J."/>
            <person name="Swan D.C."/>
            <person name="Goldberg A.V."/>
            <person name="Harris S.R."/>
            <person name="Weinmaier T."/>
            <person name="Markert S."/>
            <person name="Becher D."/>
            <person name="Bernhardt J."/>
            <person name="Dagan T."/>
            <person name="Hacker C."/>
            <person name="Lucocq J.M."/>
            <person name="Schweder T."/>
            <person name="Rattei T."/>
            <person name="Hall N."/>
            <person name="Hirt R.P."/>
            <person name="Embley T.M."/>
        </authorList>
    </citation>
    <scope>NUCLEOTIDE SEQUENCE [LARGE SCALE GENOMIC DNA]</scope>
</reference>
<dbReference type="AlphaFoldDB" id="L7JVA5"/>
<keyword evidence="1" id="KW-1133">Transmembrane helix</keyword>
<dbReference type="EMBL" id="JH994032">
    <property type="protein sequence ID" value="ELQ74662.1"/>
    <property type="molecule type" value="Genomic_DNA"/>
</dbReference>
<keyword evidence="3" id="KW-1185">Reference proteome</keyword>
<proteinExistence type="predicted"/>
<evidence type="ECO:0000313" key="2">
    <source>
        <dbReference type="EMBL" id="ELQ74662.1"/>
    </source>
</evidence>
<sequence length="113" mass="13418">MFFEIGDTNLFSLLQKDKKGISHAKSILLTQLSRSTDKKRREQLVRNFSDYVIGVGEQRCRKIDPFNFITLFKTNFKLICKIFVYGMLLLLFFLLAYDLFCSFWDSLTYILFM</sequence>